<dbReference type="OrthoDB" id="387018at2157"/>
<reference evidence="2 3" key="1">
    <citation type="submission" date="2021-06" db="EMBL/GenBank/DDBJ databases">
        <title>New haloarchaea isolates fom saline soil.</title>
        <authorList>
            <person name="Duran-Viseras A."/>
            <person name="Sanchez-Porro C.S."/>
            <person name="Ventosa A."/>
        </authorList>
    </citation>
    <scope>NUCLEOTIDE SEQUENCE [LARGE SCALE GENOMIC DNA]</scope>
    <source>
        <strain evidence="2 3">JCM 183640</strain>
    </source>
</reference>
<feature type="transmembrane region" description="Helical" evidence="1">
    <location>
        <begin position="82"/>
        <end position="101"/>
    </location>
</feature>
<dbReference type="Proteomes" id="UP000766550">
    <property type="component" value="Unassembled WGS sequence"/>
</dbReference>
<dbReference type="AlphaFoldDB" id="A0A8J7YH69"/>
<dbReference type="RefSeq" id="WP_162319507.1">
    <property type="nucleotide sequence ID" value="NZ_JAHQXF010000005.1"/>
</dbReference>
<feature type="transmembrane region" description="Helical" evidence="1">
    <location>
        <begin position="237"/>
        <end position="257"/>
    </location>
</feature>
<proteinExistence type="predicted"/>
<comment type="caution">
    <text evidence="2">The sequence shown here is derived from an EMBL/GenBank/DDBJ whole genome shotgun (WGS) entry which is preliminary data.</text>
</comment>
<keyword evidence="3" id="KW-1185">Reference proteome</keyword>
<evidence type="ECO:0000256" key="1">
    <source>
        <dbReference type="SAM" id="Phobius"/>
    </source>
</evidence>
<feature type="transmembrane region" description="Helical" evidence="1">
    <location>
        <begin position="209"/>
        <end position="230"/>
    </location>
</feature>
<feature type="transmembrane region" description="Helical" evidence="1">
    <location>
        <begin position="44"/>
        <end position="61"/>
    </location>
</feature>
<evidence type="ECO:0000313" key="3">
    <source>
        <dbReference type="Proteomes" id="UP000766550"/>
    </source>
</evidence>
<evidence type="ECO:0000313" key="2">
    <source>
        <dbReference type="EMBL" id="MBV0926408.1"/>
    </source>
</evidence>
<protein>
    <submittedName>
        <fullName evidence="2">Uncharacterized protein</fullName>
    </submittedName>
</protein>
<sequence length="294" mass="33158">MPRKDPTPLADRFFEKQTESSVDFEIVFAAFLSTLVLTYPAPRYPIIGEITAFGLLLVTLVRRIALASPFAPTSYILKKTRPVIEVASTSAVICLIVAGSWSIESLLGIPVSWIFSLSSLVGLAALLIIQELVFQDYAAWWHAKFKQRFEDMESFQALWLIMSVMFLKLSVAESNKSGREQLRERAAESQSMPSPDDPFKFLHREAGKLTVQFLIIVLIFFAVPVGVSYFAFGVAGFFLGISVVLVHDHSCFLYLAYGNPSYEEFRKTGWTIGIWMLLYVIELMVLLPEVQFPF</sequence>
<keyword evidence="1" id="KW-0472">Membrane</keyword>
<organism evidence="2 3">
    <name type="scientific">Haloarcula limicola</name>
    <dbReference type="NCBI Taxonomy" id="1429915"/>
    <lineage>
        <taxon>Archaea</taxon>
        <taxon>Methanobacteriati</taxon>
        <taxon>Methanobacteriota</taxon>
        <taxon>Stenosarchaea group</taxon>
        <taxon>Halobacteria</taxon>
        <taxon>Halobacteriales</taxon>
        <taxon>Haloarculaceae</taxon>
        <taxon>Haloarcula</taxon>
    </lineage>
</organism>
<dbReference type="EMBL" id="JAHQXF010000005">
    <property type="protein sequence ID" value="MBV0926408.1"/>
    <property type="molecule type" value="Genomic_DNA"/>
</dbReference>
<feature type="transmembrane region" description="Helical" evidence="1">
    <location>
        <begin position="113"/>
        <end position="134"/>
    </location>
</feature>
<keyword evidence="1" id="KW-0812">Transmembrane</keyword>
<accession>A0A8J7YH69</accession>
<keyword evidence="1" id="KW-1133">Transmembrane helix</keyword>
<name>A0A8J7YH69_9EURY</name>
<feature type="transmembrane region" description="Helical" evidence="1">
    <location>
        <begin position="269"/>
        <end position="287"/>
    </location>
</feature>
<gene>
    <name evidence="2" type="ORF">KTS45_19565</name>
</gene>